<dbReference type="GO" id="GO:0004497">
    <property type="term" value="F:monooxygenase activity"/>
    <property type="evidence" value="ECO:0007669"/>
    <property type="project" value="UniProtKB-KW"/>
</dbReference>
<gene>
    <name evidence="8" type="primary">CYP78A7_0</name>
    <name evidence="8" type="ORF">CFP56_015562</name>
</gene>
<dbReference type="GO" id="GO:0016705">
    <property type="term" value="F:oxidoreductase activity, acting on paired donors, with incorporation or reduction of molecular oxygen"/>
    <property type="evidence" value="ECO:0007669"/>
    <property type="project" value="InterPro"/>
</dbReference>
<keyword evidence="7" id="KW-0503">Monooxygenase</keyword>
<keyword evidence="6" id="KW-0408">Iron</keyword>
<accession>A0AAW0KRC7</accession>
<reference evidence="8 9" key="1">
    <citation type="journal article" date="2018" name="Sci. Data">
        <title>The draft genome sequence of cork oak.</title>
        <authorList>
            <person name="Ramos A.M."/>
            <person name="Usie A."/>
            <person name="Barbosa P."/>
            <person name="Barros P.M."/>
            <person name="Capote T."/>
            <person name="Chaves I."/>
            <person name="Simoes F."/>
            <person name="Abreu I."/>
            <person name="Carrasquinho I."/>
            <person name="Faro C."/>
            <person name="Guimaraes J.B."/>
            <person name="Mendonca D."/>
            <person name="Nobrega F."/>
            <person name="Rodrigues L."/>
            <person name="Saibo N.J.M."/>
            <person name="Varela M.C."/>
            <person name="Egas C."/>
            <person name="Matos J."/>
            <person name="Miguel C.M."/>
            <person name="Oliveira M.M."/>
            <person name="Ricardo C.P."/>
            <person name="Goncalves S."/>
        </authorList>
    </citation>
    <scope>NUCLEOTIDE SEQUENCE [LARGE SCALE GENOMIC DNA]</scope>
    <source>
        <strain evidence="9">cv. HL8</strain>
    </source>
</reference>
<evidence type="ECO:0000256" key="1">
    <source>
        <dbReference type="ARBA" id="ARBA00001971"/>
    </source>
</evidence>
<evidence type="ECO:0000256" key="6">
    <source>
        <dbReference type="ARBA" id="ARBA00023004"/>
    </source>
</evidence>
<proteinExistence type="inferred from homology"/>
<protein>
    <submittedName>
        <fullName evidence="8">Cytochrome p450 78a7</fullName>
    </submittedName>
</protein>
<dbReference type="PANTHER" id="PTHR47946:SF6">
    <property type="entry name" value="CYTOCHROME P450 78A7"/>
    <property type="match status" value="1"/>
</dbReference>
<evidence type="ECO:0000256" key="2">
    <source>
        <dbReference type="ARBA" id="ARBA00010617"/>
    </source>
</evidence>
<dbReference type="PANTHER" id="PTHR47946">
    <property type="entry name" value="CYTOCHROME P450 78A7-RELATED"/>
    <property type="match status" value="1"/>
</dbReference>
<evidence type="ECO:0000313" key="9">
    <source>
        <dbReference type="Proteomes" id="UP000237347"/>
    </source>
</evidence>
<comment type="similarity">
    <text evidence="2">Belongs to the cytochrome P450 family.</text>
</comment>
<dbReference type="AlphaFoldDB" id="A0AAW0KRC7"/>
<keyword evidence="9" id="KW-1185">Reference proteome</keyword>
<evidence type="ECO:0000313" key="8">
    <source>
        <dbReference type="EMBL" id="KAK7841354.1"/>
    </source>
</evidence>
<dbReference type="InterPro" id="IPR036396">
    <property type="entry name" value="Cyt_P450_sf"/>
</dbReference>
<dbReference type="GO" id="GO:0005506">
    <property type="term" value="F:iron ion binding"/>
    <property type="evidence" value="ECO:0007669"/>
    <property type="project" value="InterPro"/>
</dbReference>
<comment type="caution">
    <text evidence="8">The sequence shown here is derived from an EMBL/GenBank/DDBJ whole genome shotgun (WGS) entry which is preliminary data.</text>
</comment>
<evidence type="ECO:0000256" key="3">
    <source>
        <dbReference type="ARBA" id="ARBA00022617"/>
    </source>
</evidence>
<organism evidence="8 9">
    <name type="scientific">Quercus suber</name>
    <name type="common">Cork oak</name>
    <dbReference type="NCBI Taxonomy" id="58331"/>
    <lineage>
        <taxon>Eukaryota</taxon>
        <taxon>Viridiplantae</taxon>
        <taxon>Streptophyta</taxon>
        <taxon>Embryophyta</taxon>
        <taxon>Tracheophyta</taxon>
        <taxon>Spermatophyta</taxon>
        <taxon>Magnoliopsida</taxon>
        <taxon>eudicotyledons</taxon>
        <taxon>Gunneridae</taxon>
        <taxon>Pentapetalae</taxon>
        <taxon>rosids</taxon>
        <taxon>fabids</taxon>
        <taxon>Fagales</taxon>
        <taxon>Fagaceae</taxon>
        <taxon>Quercus</taxon>
    </lineage>
</organism>
<evidence type="ECO:0000256" key="5">
    <source>
        <dbReference type="ARBA" id="ARBA00023002"/>
    </source>
</evidence>
<keyword evidence="3" id="KW-0349">Heme</keyword>
<evidence type="ECO:0000256" key="4">
    <source>
        <dbReference type="ARBA" id="ARBA00022723"/>
    </source>
</evidence>
<comment type="cofactor">
    <cofactor evidence="1">
        <name>heme</name>
        <dbReference type="ChEBI" id="CHEBI:30413"/>
    </cofactor>
</comment>
<sequence>MAFSLGSTPVVVASDPFTAKEILTSPNFADRPIKQSAKSLIFSPSAMLQTARFLTPLRTPAYISPRT</sequence>
<dbReference type="EMBL" id="PKMF04000243">
    <property type="protein sequence ID" value="KAK7841354.1"/>
    <property type="molecule type" value="Genomic_DNA"/>
</dbReference>
<dbReference type="SUPFAM" id="SSF48264">
    <property type="entry name" value="Cytochrome P450"/>
    <property type="match status" value="1"/>
</dbReference>
<dbReference type="GO" id="GO:0020037">
    <property type="term" value="F:heme binding"/>
    <property type="evidence" value="ECO:0007669"/>
    <property type="project" value="InterPro"/>
</dbReference>
<dbReference type="Proteomes" id="UP000237347">
    <property type="component" value="Unassembled WGS sequence"/>
</dbReference>
<evidence type="ECO:0000256" key="7">
    <source>
        <dbReference type="ARBA" id="ARBA00023033"/>
    </source>
</evidence>
<keyword evidence="4" id="KW-0479">Metal-binding</keyword>
<keyword evidence="5" id="KW-0560">Oxidoreductase</keyword>
<name>A0AAW0KRC7_QUESU</name>
<dbReference type="InterPro" id="IPR051996">
    <property type="entry name" value="Cytochrome_P450_78A"/>
</dbReference>